<keyword evidence="9" id="KW-0408">Iron</keyword>
<evidence type="ECO:0000313" key="13">
    <source>
        <dbReference type="EMBL" id="PHU37647.1"/>
    </source>
</evidence>
<dbReference type="EMBL" id="PDYG01000036">
    <property type="protein sequence ID" value="PHU37647.1"/>
    <property type="molecule type" value="Genomic_DNA"/>
</dbReference>
<dbReference type="GO" id="GO:0008173">
    <property type="term" value="F:RNA methyltransferase activity"/>
    <property type="evidence" value="ECO:0007669"/>
    <property type="project" value="InterPro"/>
</dbReference>
<reference evidence="13 14" key="2">
    <citation type="submission" date="2017-10" db="EMBL/GenBank/DDBJ databases">
        <authorList>
            <person name="Banno H."/>
            <person name="Chua N.-H."/>
        </authorList>
    </citation>
    <scope>NUCLEOTIDE SEQUENCE [LARGE SCALE GENOMIC DNA]</scope>
    <source>
        <strain evidence="13 14">JK623</strain>
    </source>
</reference>
<dbReference type="CDD" id="cd01335">
    <property type="entry name" value="Radical_SAM"/>
    <property type="match status" value="1"/>
</dbReference>
<dbReference type="PANTHER" id="PTHR30544">
    <property type="entry name" value="23S RRNA METHYLTRANSFERASE"/>
    <property type="match status" value="1"/>
</dbReference>
<evidence type="ECO:0000256" key="10">
    <source>
        <dbReference type="ARBA" id="ARBA00023014"/>
    </source>
</evidence>
<evidence type="ECO:0000256" key="9">
    <source>
        <dbReference type="ARBA" id="ARBA00023004"/>
    </source>
</evidence>
<reference evidence="13 14" key="1">
    <citation type="submission" date="2017-10" db="EMBL/GenBank/DDBJ databases">
        <title>Resolving the taxonomy of Roseburia spp., Eubacterium rectale and Agathobacter spp. through phylogenomic analysis.</title>
        <authorList>
            <person name="Sheridan P.O."/>
            <person name="Walker A.W."/>
            <person name="Duncan S.H."/>
            <person name="Scott K.P."/>
            <person name="Toole P.W.O."/>
            <person name="Luis P."/>
            <person name="Flint H.J."/>
        </authorList>
    </citation>
    <scope>NUCLEOTIDE SEQUENCE [LARGE SCALE GENOMIC DNA]</scope>
    <source>
        <strain evidence="13 14">JK623</strain>
    </source>
</reference>
<dbReference type="Pfam" id="PF04055">
    <property type="entry name" value="Radical_SAM"/>
    <property type="match status" value="1"/>
</dbReference>
<keyword evidence="10" id="KW-0411">Iron-sulfur</keyword>
<dbReference type="Proteomes" id="UP000224563">
    <property type="component" value="Unassembled WGS sequence"/>
</dbReference>
<keyword evidence="5 13" id="KW-0489">Methyltransferase</keyword>
<dbReference type="SFLD" id="SFLDS00029">
    <property type="entry name" value="Radical_SAM"/>
    <property type="match status" value="1"/>
</dbReference>
<dbReference type="SFLD" id="SFLDF00275">
    <property type="entry name" value="adenosine_C2_methyltransferase"/>
    <property type="match status" value="1"/>
</dbReference>
<feature type="region of interest" description="Disordered" evidence="11">
    <location>
        <begin position="341"/>
        <end position="375"/>
    </location>
</feature>
<evidence type="ECO:0000256" key="1">
    <source>
        <dbReference type="ARBA" id="ARBA00001966"/>
    </source>
</evidence>
<dbReference type="SMART" id="SM00729">
    <property type="entry name" value="Elp3"/>
    <property type="match status" value="1"/>
</dbReference>
<dbReference type="SFLD" id="SFLDG01062">
    <property type="entry name" value="methyltransferase_(Class_A)"/>
    <property type="match status" value="1"/>
</dbReference>
<proteinExistence type="predicted"/>
<keyword evidence="3" id="KW-0004">4Fe-4S</keyword>
<evidence type="ECO:0000256" key="8">
    <source>
        <dbReference type="ARBA" id="ARBA00022723"/>
    </source>
</evidence>
<dbReference type="InterPro" id="IPR013785">
    <property type="entry name" value="Aldolase_TIM"/>
</dbReference>
<dbReference type="InterPro" id="IPR058240">
    <property type="entry name" value="rSAM_sf"/>
</dbReference>
<evidence type="ECO:0000256" key="4">
    <source>
        <dbReference type="ARBA" id="ARBA00022490"/>
    </source>
</evidence>
<comment type="caution">
    <text evidence="13">The sequence shown here is derived from an EMBL/GenBank/DDBJ whole genome shotgun (WGS) entry which is preliminary data.</text>
</comment>
<dbReference type="InterPro" id="IPR040072">
    <property type="entry name" value="Methyltransferase_A"/>
</dbReference>
<dbReference type="InterPro" id="IPR007197">
    <property type="entry name" value="rSAM"/>
</dbReference>
<gene>
    <name evidence="13" type="ORF">CSX02_06800</name>
</gene>
<comment type="subcellular location">
    <subcellularLocation>
        <location evidence="2">Cytoplasm</location>
    </subcellularLocation>
</comment>
<feature type="domain" description="Radical SAM core" evidence="12">
    <location>
        <begin position="84"/>
        <end position="310"/>
    </location>
</feature>
<dbReference type="GO" id="GO:0005737">
    <property type="term" value="C:cytoplasm"/>
    <property type="evidence" value="ECO:0007669"/>
    <property type="project" value="UniProtKB-SubCell"/>
</dbReference>
<dbReference type="PROSITE" id="PS51918">
    <property type="entry name" value="RADICAL_SAM"/>
    <property type="match status" value="1"/>
</dbReference>
<dbReference type="AlphaFoldDB" id="A0A2G3E2Z4"/>
<dbReference type="InterPro" id="IPR006638">
    <property type="entry name" value="Elp3/MiaA/NifB-like_rSAM"/>
</dbReference>
<keyword evidence="6 13" id="KW-0808">Transferase</keyword>
<dbReference type="PANTHER" id="PTHR30544:SF5">
    <property type="entry name" value="RADICAL SAM CORE DOMAIN-CONTAINING PROTEIN"/>
    <property type="match status" value="1"/>
</dbReference>
<evidence type="ECO:0000256" key="7">
    <source>
        <dbReference type="ARBA" id="ARBA00022691"/>
    </source>
</evidence>
<dbReference type="InterPro" id="IPR004383">
    <property type="entry name" value="rRNA_lsu_MTrfase_RlmN/Cfr"/>
</dbReference>
<sequence length="375" mass="42592">MVKNISVQPKDIYKDPYGYTYSEMVSVLGENEAGKIYRELYSRSKNTDKYRTITIKEIFRGVDTQKYAFELSDGYCIETVSIRRKTGTTVCVSTMVGCPVGCIFCASGENGFVRNLTPSEIVQQVILVKGKVNRIVFMGMGEPLFNYDNVIKSIHILRDRKGINFPTDGITISTTGPLPQMKKLREEHLKIQLTLSLHATNQRTRDSIMPHMKGYDIDEVVQSVLSYSERHNRSVTIAYLLIPGINDRENDVKQLGKWFRDKNVLINLLQYNETDCKAVRRPNKQELVAFRDKLNKSGLTVKIRESRGGNIKAACGQLVSRLNRHNESVVPKKIHIAGLEKESSNNDGYSNRLKSNKRPYTKSKIRNGKKGESSK</sequence>
<dbReference type="GO" id="GO:0051539">
    <property type="term" value="F:4 iron, 4 sulfur cluster binding"/>
    <property type="evidence" value="ECO:0007669"/>
    <property type="project" value="UniProtKB-KW"/>
</dbReference>
<dbReference type="RefSeq" id="WP_099386113.1">
    <property type="nucleotide sequence ID" value="NZ_JANSWH010000077.1"/>
</dbReference>
<evidence type="ECO:0000256" key="2">
    <source>
        <dbReference type="ARBA" id="ARBA00004496"/>
    </source>
</evidence>
<dbReference type="GO" id="GO:0070475">
    <property type="term" value="P:rRNA base methylation"/>
    <property type="evidence" value="ECO:0007669"/>
    <property type="project" value="TreeGrafter"/>
</dbReference>
<organism evidence="13 14">
    <name type="scientific">Agathobacter ruminis</name>
    <dbReference type="NCBI Taxonomy" id="1712665"/>
    <lineage>
        <taxon>Bacteria</taxon>
        <taxon>Bacillati</taxon>
        <taxon>Bacillota</taxon>
        <taxon>Clostridia</taxon>
        <taxon>Lachnospirales</taxon>
        <taxon>Lachnospiraceae</taxon>
        <taxon>Agathobacter</taxon>
    </lineage>
</organism>
<evidence type="ECO:0000256" key="11">
    <source>
        <dbReference type="SAM" id="MobiDB-lite"/>
    </source>
</evidence>
<protein>
    <submittedName>
        <fullName evidence="13">23S rRNA methyltransferase</fullName>
    </submittedName>
</protein>
<dbReference type="GO" id="GO:0046872">
    <property type="term" value="F:metal ion binding"/>
    <property type="evidence" value="ECO:0007669"/>
    <property type="project" value="UniProtKB-KW"/>
</dbReference>
<accession>A0A2G3E2Z4</accession>
<evidence type="ECO:0000256" key="3">
    <source>
        <dbReference type="ARBA" id="ARBA00022485"/>
    </source>
</evidence>
<dbReference type="GO" id="GO:0030488">
    <property type="term" value="P:tRNA methylation"/>
    <property type="evidence" value="ECO:0007669"/>
    <property type="project" value="TreeGrafter"/>
</dbReference>
<evidence type="ECO:0000259" key="12">
    <source>
        <dbReference type="PROSITE" id="PS51918"/>
    </source>
</evidence>
<feature type="compositionally biased region" description="Basic residues" evidence="11">
    <location>
        <begin position="354"/>
        <end position="368"/>
    </location>
</feature>
<evidence type="ECO:0000256" key="5">
    <source>
        <dbReference type="ARBA" id="ARBA00022603"/>
    </source>
</evidence>
<comment type="cofactor">
    <cofactor evidence="1">
        <name>[4Fe-4S] cluster</name>
        <dbReference type="ChEBI" id="CHEBI:49883"/>
    </cofactor>
</comment>
<keyword evidence="4" id="KW-0963">Cytoplasm</keyword>
<evidence type="ECO:0000256" key="6">
    <source>
        <dbReference type="ARBA" id="ARBA00022679"/>
    </source>
</evidence>
<keyword evidence="14" id="KW-1185">Reference proteome</keyword>
<name>A0A2G3E2Z4_9FIRM</name>
<dbReference type="Gene3D" id="3.20.20.70">
    <property type="entry name" value="Aldolase class I"/>
    <property type="match status" value="1"/>
</dbReference>
<keyword evidence="8" id="KW-0479">Metal-binding</keyword>
<dbReference type="SUPFAM" id="SSF102114">
    <property type="entry name" value="Radical SAM enzymes"/>
    <property type="match status" value="1"/>
</dbReference>
<keyword evidence="7" id="KW-0949">S-adenosyl-L-methionine</keyword>
<evidence type="ECO:0000313" key="14">
    <source>
        <dbReference type="Proteomes" id="UP000224563"/>
    </source>
</evidence>